<name>A0ACB8WPH9_9TELE</name>
<comment type="caution">
    <text evidence="1">The sequence shown here is derived from an EMBL/GenBank/DDBJ whole genome shotgun (WGS) entry which is preliminary data.</text>
</comment>
<proteinExistence type="predicted"/>
<protein>
    <submittedName>
        <fullName evidence="1">Uncharacterized protein</fullName>
    </submittedName>
</protein>
<gene>
    <name evidence="1" type="ORF">L3Q82_024563</name>
</gene>
<dbReference type="Proteomes" id="UP000831701">
    <property type="component" value="Chromosome 7"/>
</dbReference>
<evidence type="ECO:0000313" key="2">
    <source>
        <dbReference type="Proteomes" id="UP000831701"/>
    </source>
</evidence>
<keyword evidence="2" id="KW-1185">Reference proteome</keyword>
<dbReference type="EMBL" id="CM041537">
    <property type="protein sequence ID" value="KAI3369724.1"/>
    <property type="molecule type" value="Genomic_DNA"/>
</dbReference>
<reference evidence="1" key="1">
    <citation type="submission" date="2022-04" db="EMBL/GenBank/DDBJ databases">
        <title>Jade perch genome.</title>
        <authorList>
            <person name="Chao B."/>
        </authorList>
    </citation>
    <scope>NUCLEOTIDE SEQUENCE</scope>
    <source>
        <strain evidence="1">CB-2022</strain>
    </source>
</reference>
<organism evidence="1 2">
    <name type="scientific">Scortum barcoo</name>
    <name type="common">barcoo grunter</name>
    <dbReference type="NCBI Taxonomy" id="214431"/>
    <lineage>
        <taxon>Eukaryota</taxon>
        <taxon>Metazoa</taxon>
        <taxon>Chordata</taxon>
        <taxon>Craniata</taxon>
        <taxon>Vertebrata</taxon>
        <taxon>Euteleostomi</taxon>
        <taxon>Actinopterygii</taxon>
        <taxon>Neopterygii</taxon>
        <taxon>Teleostei</taxon>
        <taxon>Neoteleostei</taxon>
        <taxon>Acanthomorphata</taxon>
        <taxon>Eupercaria</taxon>
        <taxon>Centrarchiformes</taxon>
        <taxon>Terapontoidei</taxon>
        <taxon>Terapontidae</taxon>
        <taxon>Scortum</taxon>
    </lineage>
</organism>
<evidence type="ECO:0000313" key="1">
    <source>
        <dbReference type="EMBL" id="KAI3369724.1"/>
    </source>
</evidence>
<accession>A0ACB8WPH9</accession>
<sequence>MEDLYIQWCRKKANRIIKDPKSPQPQTVLPAAIWPTVLQHLSLQQQVQGQLHPPSMEGAERRVAVSVADNSAPPVRSLVTAWRLGLAEEDNFFQIPPRKLSDGGGCNSPPASSDTTGAQTHDDDSAARCFFVVVVYFCVFSWKIGPV</sequence>